<dbReference type="KEGG" id="upv:EJN92_10465"/>
<dbReference type="Proteomes" id="UP000275663">
    <property type="component" value="Chromosome"/>
</dbReference>
<keyword evidence="1" id="KW-0472">Membrane</keyword>
<evidence type="ECO:0000313" key="3">
    <source>
        <dbReference type="Proteomes" id="UP000275663"/>
    </source>
</evidence>
<evidence type="ECO:0008006" key="4">
    <source>
        <dbReference type="Google" id="ProtNLM"/>
    </source>
</evidence>
<name>A0A3S9HJU6_9BURK</name>
<dbReference type="AlphaFoldDB" id="A0A3S9HJU6"/>
<gene>
    <name evidence="2" type="ORF">EJN92_10465</name>
</gene>
<evidence type="ECO:0000256" key="1">
    <source>
        <dbReference type="SAM" id="Phobius"/>
    </source>
</evidence>
<dbReference type="EMBL" id="CP034464">
    <property type="protein sequence ID" value="AZP12387.1"/>
    <property type="molecule type" value="Genomic_DNA"/>
</dbReference>
<protein>
    <recommendedName>
        <fullName evidence="4">Pilus assembly protein PilO</fullName>
    </recommendedName>
</protein>
<keyword evidence="3" id="KW-1185">Reference proteome</keyword>
<reference evidence="2 3" key="1">
    <citation type="journal article" date="2011" name="Int. J. Syst. Evol. Microbiol.">
        <title>Description of Undibacterium oligocarboniphilum sp. nov., isolated from purified water, and Undibacterium pigrum strain CCUG 49012 as the type strain of Undibacterium parvum sp. nov., and emended descriptions of the genus Undibacterium and the species Undibacterium pigrum.</title>
        <authorList>
            <person name="Eder W."/>
            <person name="Wanner G."/>
            <person name="Ludwig W."/>
            <person name="Busse H.J."/>
            <person name="Ziemke-Kageler F."/>
            <person name="Lang E."/>
        </authorList>
    </citation>
    <scope>NUCLEOTIDE SEQUENCE [LARGE SCALE GENOMIC DNA]</scope>
    <source>
        <strain evidence="2 3">DSM 23061</strain>
    </source>
</reference>
<sequence>MNFSTFTMLQLQTRLWLQQRGLIASTGIVLLVLACLACLAYFSYARTLASPEPIANLAKLEKKDNPIPTTNEFQNLAVFYDSLGERRYAEQQLKTIFALANKNALSLTKGQYKLNYDKNSQVYTYQIVLPVKGPYQSIWQFVLQTLDVIPFSALNEISFKRDSVNDNLPEARLHLSLYLHDVAKKGSP</sequence>
<evidence type="ECO:0000313" key="2">
    <source>
        <dbReference type="EMBL" id="AZP12387.1"/>
    </source>
</evidence>
<dbReference type="OrthoDB" id="9096701at2"/>
<proteinExistence type="predicted"/>
<feature type="transmembrane region" description="Helical" evidence="1">
    <location>
        <begin position="21"/>
        <end position="44"/>
    </location>
</feature>
<organism evidence="2 3">
    <name type="scientific">Undibacterium parvum</name>
    <dbReference type="NCBI Taxonomy" id="401471"/>
    <lineage>
        <taxon>Bacteria</taxon>
        <taxon>Pseudomonadati</taxon>
        <taxon>Pseudomonadota</taxon>
        <taxon>Betaproteobacteria</taxon>
        <taxon>Burkholderiales</taxon>
        <taxon>Oxalobacteraceae</taxon>
        <taxon>Undibacterium</taxon>
    </lineage>
</organism>
<keyword evidence="1" id="KW-0812">Transmembrane</keyword>
<keyword evidence="1" id="KW-1133">Transmembrane helix</keyword>
<accession>A0A3S9HJU6</accession>